<evidence type="ECO:0000256" key="1">
    <source>
        <dbReference type="SAM" id="MobiDB-lite"/>
    </source>
</evidence>
<dbReference type="InterPro" id="IPR011032">
    <property type="entry name" value="GroES-like_sf"/>
</dbReference>
<dbReference type="EMBL" id="JBEYBN010000108">
    <property type="protein sequence ID" value="MEU2272465.1"/>
    <property type="molecule type" value="Genomic_DNA"/>
</dbReference>
<reference evidence="2 3" key="1">
    <citation type="submission" date="2024-06" db="EMBL/GenBank/DDBJ databases">
        <title>The Natural Products Discovery Center: Release of the First 8490 Sequenced Strains for Exploring Actinobacteria Biosynthetic Diversity.</title>
        <authorList>
            <person name="Kalkreuter E."/>
            <person name="Kautsar S.A."/>
            <person name="Yang D."/>
            <person name="Bader C.D."/>
            <person name="Teijaro C.N."/>
            <person name="Fluegel L."/>
            <person name="Davis C.M."/>
            <person name="Simpson J.R."/>
            <person name="Lauterbach L."/>
            <person name="Steele A.D."/>
            <person name="Gui C."/>
            <person name="Meng S."/>
            <person name="Li G."/>
            <person name="Viehrig K."/>
            <person name="Ye F."/>
            <person name="Su P."/>
            <person name="Kiefer A.F."/>
            <person name="Nichols A."/>
            <person name="Cepeda A.J."/>
            <person name="Yan W."/>
            <person name="Fan B."/>
            <person name="Jiang Y."/>
            <person name="Adhikari A."/>
            <person name="Zheng C.-J."/>
            <person name="Schuster L."/>
            <person name="Cowan T.M."/>
            <person name="Smanski M.J."/>
            <person name="Chevrette M.G."/>
            <person name="De Carvalho L.P.S."/>
            <person name="Shen B."/>
        </authorList>
    </citation>
    <scope>NUCLEOTIDE SEQUENCE [LARGE SCALE GENOMIC DNA]</scope>
    <source>
        <strain evidence="2 3">NPDC019583</strain>
    </source>
</reference>
<comment type="caution">
    <text evidence="2">The sequence shown here is derived from an EMBL/GenBank/DDBJ whole genome shotgun (WGS) entry which is preliminary data.</text>
</comment>
<accession>A0ABV2Y872</accession>
<gene>
    <name evidence="2" type="ORF">ABZ568_39700</name>
</gene>
<dbReference type="Proteomes" id="UP001550603">
    <property type="component" value="Unassembled WGS sequence"/>
</dbReference>
<name>A0ABV2Y872_9ACTN</name>
<sequence>MHAITIPEPGGPEALVWDEVPDPAPGEGEVLVEVA</sequence>
<feature type="non-terminal residue" evidence="2">
    <location>
        <position position="35"/>
    </location>
</feature>
<dbReference type="Gene3D" id="3.90.180.10">
    <property type="entry name" value="Medium-chain alcohol dehydrogenases, catalytic domain"/>
    <property type="match status" value="1"/>
</dbReference>
<protein>
    <submittedName>
        <fullName evidence="2">NAD(P)H-quinone oxidoreductase</fullName>
    </submittedName>
</protein>
<evidence type="ECO:0000313" key="2">
    <source>
        <dbReference type="EMBL" id="MEU2272465.1"/>
    </source>
</evidence>
<dbReference type="SUPFAM" id="SSF50129">
    <property type="entry name" value="GroES-like"/>
    <property type="match status" value="1"/>
</dbReference>
<keyword evidence="3" id="KW-1185">Reference proteome</keyword>
<proteinExistence type="predicted"/>
<feature type="region of interest" description="Disordered" evidence="1">
    <location>
        <begin position="1"/>
        <end position="28"/>
    </location>
</feature>
<organism evidence="2 3">
    <name type="scientific">Streptomyces olindensis</name>
    <dbReference type="NCBI Taxonomy" id="358823"/>
    <lineage>
        <taxon>Bacteria</taxon>
        <taxon>Bacillati</taxon>
        <taxon>Actinomycetota</taxon>
        <taxon>Actinomycetes</taxon>
        <taxon>Kitasatosporales</taxon>
        <taxon>Streptomycetaceae</taxon>
        <taxon>Streptomyces</taxon>
    </lineage>
</organism>
<evidence type="ECO:0000313" key="3">
    <source>
        <dbReference type="Proteomes" id="UP001550603"/>
    </source>
</evidence>